<dbReference type="Pfam" id="PF12900">
    <property type="entry name" value="Pyridox_ox_2"/>
    <property type="match status" value="1"/>
</dbReference>
<keyword evidence="2" id="KW-1185">Reference proteome</keyword>
<protein>
    <submittedName>
        <fullName evidence="1">Flavin mononucleotide-binding protein</fullName>
    </submittedName>
</protein>
<reference evidence="1 2" key="1">
    <citation type="submission" date="2020-03" db="EMBL/GenBank/DDBJ databases">
        <title>Tamlana sp. nov, isolated from XXX.</title>
        <authorList>
            <person name="Cao W.R."/>
        </authorList>
    </citation>
    <scope>NUCLEOTIDE SEQUENCE [LARGE SCALE GENOMIC DNA]</scope>
    <source>
        <strain evidence="1 2">HST1-43</strain>
    </source>
</reference>
<proteinExistence type="predicted"/>
<evidence type="ECO:0000313" key="1">
    <source>
        <dbReference type="EMBL" id="NJX15424.1"/>
    </source>
</evidence>
<name>A0ABX1DCP6_9FLAO</name>
<accession>A0ABX1DCP6</accession>
<dbReference type="InterPro" id="IPR024747">
    <property type="entry name" value="Pyridox_Oxase-rel"/>
</dbReference>
<gene>
    <name evidence="1" type="ORF">HC176_07965</name>
</gene>
<dbReference type="EMBL" id="JAAVJS010000009">
    <property type="protein sequence ID" value="NJX15424.1"/>
    <property type="molecule type" value="Genomic_DNA"/>
</dbReference>
<dbReference type="Proteomes" id="UP000760545">
    <property type="component" value="Unassembled WGS sequence"/>
</dbReference>
<dbReference type="SUPFAM" id="SSF50475">
    <property type="entry name" value="FMN-binding split barrel"/>
    <property type="match status" value="1"/>
</dbReference>
<comment type="caution">
    <text evidence="1">The sequence shown here is derived from an EMBL/GenBank/DDBJ whole genome shotgun (WGS) entry which is preliminary data.</text>
</comment>
<dbReference type="Gene3D" id="2.30.110.10">
    <property type="entry name" value="Electron Transport, Fmn-binding Protein, Chain A"/>
    <property type="match status" value="1"/>
</dbReference>
<organism evidence="1 2">
    <name type="scientific">Tamlana crocina</name>
    <dbReference type="NCBI Taxonomy" id="393006"/>
    <lineage>
        <taxon>Bacteria</taxon>
        <taxon>Pseudomonadati</taxon>
        <taxon>Bacteroidota</taxon>
        <taxon>Flavobacteriia</taxon>
        <taxon>Flavobacteriales</taxon>
        <taxon>Flavobacteriaceae</taxon>
        <taxon>Tamlana</taxon>
    </lineage>
</organism>
<dbReference type="InterPro" id="IPR012349">
    <property type="entry name" value="Split_barrel_FMN-bd"/>
</dbReference>
<evidence type="ECO:0000313" key="2">
    <source>
        <dbReference type="Proteomes" id="UP000760545"/>
    </source>
</evidence>
<sequence>MIKTLDKSESVAVLASNYIGNLSYIYRGRPFVVPITYFYDKNTGVIISYTGEGHKVRAMRLHSQVSLGVSEIKSVNSWSSILAHGTFKELSGATAKAQLHLFSLGVKDLIINKERRKLDFINEFSSKIENDDLPIVFEIKIEELTGKMRNN</sequence>
<dbReference type="RefSeq" id="WP_167917668.1">
    <property type="nucleotide sequence ID" value="NZ_JAAVJS010000009.1"/>
</dbReference>